<accession>A0ABT3JD70</accession>
<comment type="similarity">
    <text evidence="1">Belongs to the universal stress protein A family.</text>
</comment>
<dbReference type="InterPro" id="IPR006016">
    <property type="entry name" value="UspA"/>
</dbReference>
<name>A0ABT3JD70_9SPHN</name>
<organism evidence="3 4">
    <name type="scientific">Sphingomonas arvum</name>
    <dbReference type="NCBI Taxonomy" id="2992113"/>
    <lineage>
        <taxon>Bacteria</taxon>
        <taxon>Pseudomonadati</taxon>
        <taxon>Pseudomonadota</taxon>
        <taxon>Alphaproteobacteria</taxon>
        <taxon>Sphingomonadales</taxon>
        <taxon>Sphingomonadaceae</taxon>
        <taxon>Sphingomonas</taxon>
    </lineage>
</organism>
<keyword evidence="4" id="KW-1185">Reference proteome</keyword>
<dbReference type="EMBL" id="JAPDOB010000001">
    <property type="protein sequence ID" value="MCW3797031.1"/>
    <property type="molecule type" value="Genomic_DNA"/>
</dbReference>
<dbReference type="SUPFAM" id="SSF52402">
    <property type="entry name" value="Adenine nucleotide alpha hydrolases-like"/>
    <property type="match status" value="2"/>
</dbReference>
<dbReference type="PANTHER" id="PTHR46268">
    <property type="entry name" value="STRESS RESPONSE PROTEIN NHAX"/>
    <property type="match status" value="1"/>
</dbReference>
<dbReference type="Pfam" id="PF00582">
    <property type="entry name" value="Usp"/>
    <property type="match status" value="1"/>
</dbReference>
<sequence>MKTIICHVADEHSLEQRLESALAVARCFGAHLRCLQVTPYDAFVAMDGLGGIFVMSDLIKAVEEQENSVRDKVERQLAREDVSWDLRRETGAIAHTVASYAALADLVVSGRASKGSPEAVSEGTLPDVVQRSRTPVLVPPCDNSIVNPTAPALVAWDRSFEAAAAIKGALPLLRMASAVHVATISDAAEEDGAFPGTAVLEFLSRHDVHAELHEVQGSRRQAADNLLRVATEVGAPLIVGGAYHHSRIGEYWLGGVTRSLLADCPTSLLLAR</sequence>
<reference evidence="3 4" key="1">
    <citation type="submission" date="2022-10" db="EMBL/GenBank/DDBJ databases">
        <title>Sphingomonas sp.</title>
        <authorList>
            <person name="Jin C."/>
        </authorList>
    </citation>
    <scope>NUCLEOTIDE SEQUENCE [LARGE SCALE GENOMIC DNA]</scope>
    <source>
        <strain evidence="3 4">BN140010</strain>
    </source>
</reference>
<evidence type="ECO:0000313" key="4">
    <source>
        <dbReference type="Proteomes" id="UP001526246"/>
    </source>
</evidence>
<feature type="domain" description="UspA" evidence="2">
    <location>
        <begin position="153"/>
        <end position="272"/>
    </location>
</feature>
<dbReference type="Proteomes" id="UP001526246">
    <property type="component" value="Unassembled WGS sequence"/>
</dbReference>
<evidence type="ECO:0000259" key="2">
    <source>
        <dbReference type="Pfam" id="PF00582"/>
    </source>
</evidence>
<dbReference type="Gene3D" id="3.40.50.12370">
    <property type="match status" value="1"/>
</dbReference>
<dbReference type="PANTHER" id="PTHR46268:SF15">
    <property type="entry name" value="UNIVERSAL STRESS PROTEIN HP_0031"/>
    <property type="match status" value="1"/>
</dbReference>
<dbReference type="RefSeq" id="WP_264881103.1">
    <property type="nucleotide sequence ID" value="NZ_JAPDOB010000001.1"/>
</dbReference>
<gene>
    <name evidence="3" type="ORF">OMW55_04330</name>
</gene>
<proteinExistence type="inferred from homology"/>
<dbReference type="CDD" id="cd00293">
    <property type="entry name" value="USP-like"/>
    <property type="match status" value="1"/>
</dbReference>
<evidence type="ECO:0000313" key="3">
    <source>
        <dbReference type="EMBL" id="MCW3797031.1"/>
    </source>
</evidence>
<evidence type="ECO:0000256" key="1">
    <source>
        <dbReference type="ARBA" id="ARBA00008791"/>
    </source>
</evidence>
<comment type="caution">
    <text evidence="3">The sequence shown here is derived from an EMBL/GenBank/DDBJ whole genome shotgun (WGS) entry which is preliminary data.</text>
</comment>
<protein>
    <submittedName>
        <fullName evidence="3">Universal stress protein</fullName>
    </submittedName>
</protein>